<feature type="transmembrane region" description="Helical" evidence="8">
    <location>
        <begin position="248"/>
        <end position="265"/>
    </location>
</feature>
<evidence type="ECO:0000313" key="10">
    <source>
        <dbReference type="Proteomes" id="UP000198870"/>
    </source>
</evidence>
<dbReference type="PANTHER" id="PTHR32196:SF21">
    <property type="entry name" value="ABC TRANSPORTER PERMEASE PROTEIN YPHD-RELATED"/>
    <property type="match status" value="1"/>
</dbReference>
<dbReference type="EMBL" id="FMUX01000007">
    <property type="protein sequence ID" value="SCY34703.1"/>
    <property type="molecule type" value="Genomic_DNA"/>
</dbReference>
<evidence type="ECO:0000256" key="2">
    <source>
        <dbReference type="ARBA" id="ARBA00022448"/>
    </source>
</evidence>
<evidence type="ECO:0000256" key="3">
    <source>
        <dbReference type="ARBA" id="ARBA00022475"/>
    </source>
</evidence>
<dbReference type="GO" id="GO:0005886">
    <property type="term" value="C:plasma membrane"/>
    <property type="evidence" value="ECO:0007669"/>
    <property type="project" value="UniProtKB-SubCell"/>
</dbReference>
<comment type="subcellular location">
    <subcellularLocation>
        <location evidence="1">Cell membrane</location>
        <topology evidence="1">Multi-pass membrane protein</topology>
    </subcellularLocation>
</comment>
<keyword evidence="4" id="KW-0997">Cell inner membrane</keyword>
<dbReference type="GO" id="GO:0022857">
    <property type="term" value="F:transmembrane transporter activity"/>
    <property type="evidence" value="ECO:0007669"/>
    <property type="project" value="InterPro"/>
</dbReference>
<dbReference type="STRING" id="419481.SAMN05216233_107167"/>
<protein>
    <submittedName>
        <fullName evidence="9">Monosaccharide ABC transporter membrane protein, CUT2 family</fullName>
    </submittedName>
</protein>
<keyword evidence="6 8" id="KW-1133">Transmembrane helix</keyword>
<dbReference type="Pfam" id="PF02653">
    <property type="entry name" value="BPD_transp_2"/>
    <property type="match status" value="1"/>
</dbReference>
<evidence type="ECO:0000256" key="6">
    <source>
        <dbReference type="ARBA" id="ARBA00022989"/>
    </source>
</evidence>
<keyword evidence="7 8" id="KW-0472">Membrane</keyword>
<evidence type="ECO:0000256" key="8">
    <source>
        <dbReference type="SAM" id="Phobius"/>
    </source>
</evidence>
<keyword evidence="5 8" id="KW-0812">Transmembrane</keyword>
<feature type="transmembrane region" description="Helical" evidence="8">
    <location>
        <begin position="217"/>
        <end position="236"/>
    </location>
</feature>
<evidence type="ECO:0000256" key="5">
    <source>
        <dbReference type="ARBA" id="ARBA00022692"/>
    </source>
</evidence>
<dbReference type="RefSeq" id="WP_092210810.1">
    <property type="nucleotide sequence ID" value="NZ_FMUX01000007.1"/>
</dbReference>
<reference evidence="9 10" key="1">
    <citation type="submission" date="2016-10" db="EMBL/GenBank/DDBJ databases">
        <authorList>
            <person name="de Groot N.N."/>
        </authorList>
    </citation>
    <scope>NUCLEOTIDE SEQUENCE [LARGE SCALE GENOMIC DNA]</scope>
    <source>
        <strain evidence="9 10">AA1</strain>
    </source>
</reference>
<organism evidence="9 10">
    <name type="scientific">Desulfoluna spongiiphila</name>
    <dbReference type="NCBI Taxonomy" id="419481"/>
    <lineage>
        <taxon>Bacteria</taxon>
        <taxon>Pseudomonadati</taxon>
        <taxon>Thermodesulfobacteriota</taxon>
        <taxon>Desulfobacteria</taxon>
        <taxon>Desulfobacterales</taxon>
        <taxon>Desulfolunaceae</taxon>
        <taxon>Desulfoluna</taxon>
    </lineage>
</organism>
<evidence type="ECO:0000256" key="4">
    <source>
        <dbReference type="ARBA" id="ARBA00022519"/>
    </source>
</evidence>
<dbReference type="Proteomes" id="UP000198870">
    <property type="component" value="Unassembled WGS sequence"/>
</dbReference>
<keyword evidence="3" id="KW-1003">Cell membrane</keyword>
<dbReference type="AlphaFoldDB" id="A0A1G5F660"/>
<dbReference type="CDD" id="cd06579">
    <property type="entry name" value="TM_PBP1_transp_AraH_like"/>
    <property type="match status" value="1"/>
</dbReference>
<evidence type="ECO:0000256" key="1">
    <source>
        <dbReference type="ARBA" id="ARBA00004651"/>
    </source>
</evidence>
<feature type="transmembrane region" description="Helical" evidence="8">
    <location>
        <begin position="122"/>
        <end position="146"/>
    </location>
</feature>
<feature type="transmembrane region" description="Helical" evidence="8">
    <location>
        <begin position="95"/>
        <end position="116"/>
    </location>
</feature>
<gene>
    <name evidence="9" type="ORF">SAMN05216233_107167</name>
</gene>
<evidence type="ECO:0000256" key="7">
    <source>
        <dbReference type="ARBA" id="ARBA00023136"/>
    </source>
</evidence>
<feature type="transmembrane region" description="Helical" evidence="8">
    <location>
        <begin position="167"/>
        <end position="186"/>
    </location>
</feature>
<name>A0A1G5F660_9BACT</name>
<evidence type="ECO:0000313" key="9">
    <source>
        <dbReference type="EMBL" id="SCY34703.1"/>
    </source>
</evidence>
<sequence length="324" mass="34123">MTTIPAYVRNNPVQWAITLIFGLLLASFMALAPHTFLHGRIYIAYLSTIPFAGMVALAMTLVIITGEMDLSFPAVMAACGFAFSKLFAMTGSPGAGLMAAIAVGAIAGGFNSLLVVGFGVPAIIATIGTQFFWRGATVLLAGGLAVNMPEIRETALHHLMVGRWFDLLPAQAVWFAMLTGLFWLILNRHVAGDHLRFCGDNPEAARMMGIPTAKVRTGVFVLMGMVTGLSGAMVCMEMASWWPTQGEGYMLLVFAAVFVGGTSVFGGTGTIYGTLMGAIIIGMIEAGIISIGLSGLWTRMVYGVVIMGAVSVHALITPSSGKQS</sequence>
<dbReference type="InterPro" id="IPR001851">
    <property type="entry name" value="ABC_transp_permease"/>
</dbReference>
<keyword evidence="2" id="KW-0813">Transport</keyword>
<feature type="transmembrane region" description="Helical" evidence="8">
    <location>
        <begin position="12"/>
        <end position="31"/>
    </location>
</feature>
<accession>A0A1G5F660</accession>
<feature type="transmembrane region" description="Helical" evidence="8">
    <location>
        <begin position="271"/>
        <end position="293"/>
    </location>
</feature>
<dbReference type="OrthoDB" id="5422926at2"/>
<feature type="transmembrane region" description="Helical" evidence="8">
    <location>
        <begin position="43"/>
        <end position="64"/>
    </location>
</feature>
<dbReference type="PANTHER" id="PTHR32196">
    <property type="entry name" value="ABC TRANSPORTER PERMEASE PROTEIN YPHD-RELATED-RELATED"/>
    <property type="match status" value="1"/>
</dbReference>
<keyword evidence="10" id="KW-1185">Reference proteome</keyword>
<proteinExistence type="predicted"/>